<gene>
    <name evidence="1" type="ORF">MTBBW1_2520004</name>
</gene>
<dbReference type="InterPro" id="IPR000653">
    <property type="entry name" value="DegT/StrS_aminotransferase"/>
</dbReference>
<dbReference type="GO" id="GO:0030170">
    <property type="term" value="F:pyridoxal phosphate binding"/>
    <property type="evidence" value="ECO:0007669"/>
    <property type="project" value="TreeGrafter"/>
</dbReference>
<accession>A0A1W1HEP7</accession>
<sequence>MKIIPFLNLSIPSEAERLELLNAIDTVFQHGRIILGPEVSEFENTMAKRCGRKWAKGVNSGSDALYLCLRGLGIGPGDEVITTSLSWIATANAITLTGAKPVFADIQEDLNIDPISVSRLINPKVKALLPVHYTGKICNMEKLQKIANEHNILLIEDAAQAFGAKRYGKTAGSFGDAACFSLNSMKVLAACGEAGFITGDNTTLQERIEWLRYNGTINRESCVEPALNSRMDTIQAAILLKRLSNFKKKLTDAEKLQHFMSNFSKILPLNQK</sequence>
<dbReference type="PANTHER" id="PTHR30244:SF42">
    <property type="entry name" value="UDP-2-ACETAMIDO-2-DEOXY-3-OXO-D-GLUCURONATE AMINOTRANSFERASE"/>
    <property type="match status" value="1"/>
</dbReference>
<dbReference type="CDD" id="cd00616">
    <property type="entry name" value="AHBA_syn"/>
    <property type="match status" value="1"/>
</dbReference>
<dbReference type="SUPFAM" id="SSF53383">
    <property type="entry name" value="PLP-dependent transferases"/>
    <property type="match status" value="1"/>
</dbReference>
<organism evidence="1 2">
    <name type="scientific">Desulfamplus magnetovallimortis</name>
    <dbReference type="NCBI Taxonomy" id="1246637"/>
    <lineage>
        <taxon>Bacteria</taxon>
        <taxon>Pseudomonadati</taxon>
        <taxon>Thermodesulfobacteriota</taxon>
        <taxon>Desulfobacteria</taxon>
        <taxon>Desulfobacterales</taxon>
        <taxon>Desulfobacteraceae</taxon>
        <taxon>Desulfamplus</taxon>
    </lineage>
</organism>
<dbReference type="AlphaFoldDB" id="A0A1W1HEP7"/>
<dbReference type="PANTHER" id="PTHR30244">
    <property type="entry name" value="TRANSAMINASE"/>
    <property type="match status" value="1"/>
</dbReference>
<dbReference type="OrthoDB" id="9771070at2"/>
<dbReference type="GO" id="GO:0008483">
    <property type="term" value="F:transaminase activity"/>
    <property type="evidence" value="ECO:0007669"/>
    <property type="project" value="TreeGrafter"/>
</dbReference>
<protein>
    <submittedName>
        <fullName evidence="1">Daunorubicin biosynthesis sensory transduction protein dnrJ</fullName>
    </submittedName>
</protein>
<dbReference type="STRING" id="1246637.MTBBW1_2520004"/>
<proteinExistence type="predicted"/>
<dbReference type="Proteomes" id="UP000191931">
    <property type="component" value="Unassembled WGS sequence"/>
</dbReference>
<dbReference type="InterPro" id="IPR015421">
    <property type="entry name" value="PyrdxlP-dep_Trfase_major"/>
</dbReference>
<keyword evidence="2" id="KW-1185">Reference proteome</keyword>
<dbReference type="GO" id="GO:0000271">
    <property type="term" value="P:polysaccharide biosynthetic process"/>
    <property type="evidence" value="ECO:0007669"/>
    <property type="project" value="TreeGrafter"/>
</dbReference>
<dbReference type="Gene3D" id="3.40.640.10">
    <property type="entry name" value="Type I PLP-dependent aspartate aminotransferase-like (Major domain)"/>
    <property type="match status" value="1"/>
</dbReference>
<dbReference type="EMBL" id="FWEV01000171">
    <property type="protein sequence ID" value="SLM30903.1"/>
    <property type="molecule type" value="Genomic_DNA"/>
</dbReference>
<evidence type="ECO:0000313" key="1">
    <source>
        <dbReference type="EMBL" id="SLM30903.1"/>
    </source>
</evidence>
<dbReference type="InterPro" id="IPR015424">
    <property type="entry name" value="PyrdxlP-dep_Trfase"/>
</dbReference>
<reference evidence="1 2" key="1">
    <citation type="submission" date="2017-03" db="EMBL/GenBank/DDBJ databases">
        <authorList>
            <person name="Afonso C.L."/>
            <person name="Miller P.J."/>
            <person name="Scott M.A."/>
            <person name="Spackman E."/>
            <person name="Goraichik I."/>
            <person name="Dimitrov K.M."/>
            <person name="Suarez D.L."/>
            <person name="Swayne D.E."/>
        </authorList>
    </citation>
    <scope>NUCLEOTIDE SEQUENCE [LARGE SCALE GENOMIC DNA]</scope>
    <source>
        <strain evidence="1">PRJEB14757</strain>
    </source>
</reference>
<dbReference type="Pfam" id="PF01041">
    <property type="entry name" value="DegT_DnrJ_EryC1"/>
    <property type="match status" value="1"/>
</dbReference>
<evidence type="ECO:0000313" key="2">
    <source>
        <dbReference type="Proteomes" id="UP000191931"/>
    </source>
</evidence>
<name>A0A1W1HEP7_9BACT</name>